<dbReference type="GO" id="GO:0071555">
    <property type="term" value="P:cell wall organization"/>
    <property type="evidence" value="ECO:0007669"/>
    <property type="project" value="TreeGrafter"/>
</dbReference>
<evidence type="ECO:0000256" key="11">
    <source>
        <dbReference type="ARBA" id="ARBA00041761"/>
    </source>
</evidence>
<dbReference type="GO" id="GO:0005576">
    <property type="term" value="C:extracellular region"/>
    <property type="evidence" value="ECO:0007669"/>
    <property type="project" value="TreeGrafter"/>
</dbReference>
<keyword evidence="4" id="KW-0964">Secreted</keyword>
<evidence type="ECO:0000256" key="7">
    <source>
        <dbReference type="ARBA" id="ARBA00023180"/>
    </source>
</evidence>
<dbReference type="InterPro" id="IPR000490">
    <property type="entry name" value="Glyco_hydro_17"/>
</dbReference>
<evidence type="ECO:0000256" key="1">
    <source>
        <dbReference type="ARBA" id="ARBA00004191"/>
    </source>
</evidence>
<dbReference type="GO" id="GO:0009986">
    <property type="term" value="C:cell surface"/>
    <property type="evidence" value="ECO:0007669"/>
    <property type="project" value="TreeGrafter"/>
</dbReference>
<evidence type="ECO:0000313" key="15">
    <source>
        <dbReference type="Proteomes" id="UP000308549"/>
    </source>
</evidence>
<proteinExistence type="inferred from homology"/>
<evidence type="ECO:0000256" key="9">
    <source>
        <dbReference type="ARBA" id="ARBA00036824"/>
    </source>
</evidence>
<comment type="similarity">
    <text evidence="2 12">Belongs to the glycosyl hydrolase 17 family.</text>
</comment>
<dbReference type="PANTHER" id="PTHR16631:SF26">
    <property type="entry name" value="GLUCAN 1,3-BETA-GLUCOSIDASE"/>
    <property type="match status" value="1"/>
</dbReference>
<dbReference type="AlphaFoldDB" id="A0A4U0U1D1"/>
<reference evidence="14 15" key="1">
    <citation type="submission" date="2017-03" db="EMBL/GenBank/DDBJ databases">
        <title>Genomes of endolithic fungi from Antarctica.</title>
        <authorList>
            <person name="Coleine C."/>
            <person name="Masonjones S."/>
            <person name="Stajich J.E."/>
        </authorList>
    </citation>
    <scope>NUCLEOTIDE SEQUENCE [LARGE SCALE GENOMIC DNA]</scope>
    <source>
        <strain evidence="14 15">CCFEE 6315</strain>
    </source>
</reference>
<evidence type="ECO:0000313" key="14">
    <source>
        <dbReference type="EMBL" id="TKA28743.1"/>
    </source>
</evidence>
<evidence type="ECO:0000256" key="10">
    <source>
        <dbReference type="ARBA" id="ARBA00038929"/>
    </source>
</evidence>
<dbReference type="Gene3D" id="3.20.20.80">
    <property type="entry name" value="Glycosidases"/>
    <property type="match status" value="2"/>
</dbReference>
<dbReference type="Proteomes" id="UP000308549">
    <property type="component" value="Unassembled WGS sequence"/>
</dbReference>
<dbReference type="GO" id="GO:0005975">
    <property type="term" value="P:carbohydrate metabolic process"/>
    <property type="evidence" value="ECO:0007669"/>
    <property type="project" value="InterPro"/>
</dbReference>
<dbReference type="GO" id="GO:0009277">
    <property type="term" value="C:fungal-type cell wall"/>
    <property type="evidence" value="ECO:0007669"/>
    <property type="project" value="TreeGrafter"/>
</dbReference>
<evidence type="ECO:0000256" key="5">
    <source>
        <dbReference type="ARBA" id="ARBA00022729"/>
    </source>
</evidence>
<organism evidence="14 15">
    <name type="scientific">Salinomyces thailandicus</name>
    <dbReference type="NCBI Taxonomy" id="706561"/>
    <lineage>
        <taxon>Eukaryota</taxon>
        <taxon>Fungi</taxon>
        <taxon>Dikarya</taxon>
        <taxon>Ascomycota</taxon>
        <taxon>Pezizomycotina</taxon>
        <taxon>Dothideomycetes</taxon>
        <taxon>Dothideomycetidae</taxon>
        <taxon>Mycosphaerellales</taxon>
        <taxon>Teratosphaeriaceae</taxon>
        <taxon>Salinomyces</taxon>
    </lineage>
</organism>
<dbReference type="GO" id="GO:0004338">
    <property type="term" value="F:glucan exo-1,3-beta-glucosidase activity"/>
    <property type="evidence" value="ECO:0007669"/>
    <property type="project" value="UniProtKB-EC"/>
</dbReference>
<comment type="caution">
    <text evidence="14">The sequence shown here is derived from an EMBL/GenBank/DDBJ whole genome shotgun (WGS) entry which is preliminary data.</text>
</comment>
<feature type="chain" id="PRO_5020475317" description="glucan 1,3-beta-glucosidase" evidence="13">
    <location>
        <begin position="20"/>
        <end position="315"/>
    </location>
</feature>
<dbReference type="Pfam" id="PF00332">
    <property type="entry name" value="Glyco_hydro_17"/>
    <property type="match status" value="1"/>
</dbReference>
<feature type="signal peptide" evidence="13">
    <location>
        <begin position="1"/>
        <end position="19"/>
    </location>
</feature>
<keyword evidence="15" id="KW-1185">Reference proteome</keyword>
<keyword evidence="6" id="KW-0378">Hydrolase</keyword>
<dbReference type="OrthoDB" id="1293114at2759"/>
<keyword evidence="7" id="KW-0325">Glycoprotein</keyword>
<accession>A0A4U0U1D1</accession>
<dbReference type="EMBL" id="NAJL01000017">
    <property type="protein sequence ID" value="TKA28743.1"/>
    <property type="molecule type" value="Genomic_DNA"/>
</dbReference>
<keyword evidence="8" id="KW-0326">Glycosidase</keyword>
<evidence type="ECO:0000256" key="2">
    <source>
        <dbReference type="ARBA" id="ARBA00008773"/>
    </source>
</evidence>
<sequence length="315" mass="33886">MHTLMTIASLALAAAPAIALKKGTLGFALSTKLSDGSCKYTDDYEKDFDTIKSNTGSTIVRGYAASDCNFAQQILPAAKNKGFQVMLGVWPDTEESYDADKEALQTCATQHTDQVYAVTVGSETLYRGNFTGEQLLEKINDIKSVLPNIKVGTVDSWNKSADGTADPVINGGVDLLMANAFSYWQGKEVGDGAEYTYFDDVQQALGHIQKVSGSLDKIEFWNGETGWPTEGGTDYEAATASTDLAATYYSQAVCGMLDWGVNVFYFEAFDEPWKPTSVGDNGAAADETHWGAMSADRSMKQNFPLKCSGKGSASS</sequence>
<name>A0A4U0U1D1_9PEZI</name>
<dbReference type="InterPro" id="IPR050732">
    <property type="entry name" value="Beta-glucan_modifiers"/>
</dbReference>
<comment type="subcellular location">
    <subcellularLocation>
        <location evidence="1">Secreted</location>
        <location evidence="1">Cell wall</location>
    </subcellularLocation>
</comment>
<comment type="catalytic activity">
    <reaction evidence="9">
        <text>Successive hydrolysis of beta-D-glucose units from the non-reducing ends of (1-&gt;3)-beta-D-glucans, releasing alpha-glucose.</text>
        <dbReference type="EC" id="3.2.1.58"/>
    </reaction>
</comment>
<evidence type="ECO:0000256" key="13">
    <source>
        <dbReference type="SAM" id="SignalP"/>
    </source>
</evidence>
<dbReference type="GO" id="GO:0042973">
    <property type="term" value="F:glucan endo-1,3-beta-D-glucosidase activity"/>
    <property type="evidence" value="ECO:0007669"/>
    <property type="project" value="TreeGrafter"/>
</dbReference>
<evidence type="ECO:0000256" key="6">
    <source>
        <dbReference type="ARBA" id="ARBA00022801"/>
    </source>
</evidence>
<protein>
    <recommendedName>
        <fullName evidence="10">glucan 1,3-beta-glucosidase</fullName>
        <ecNumber evidence="10">3.2.1.58</ecNumber>
    </recommendedName>
    <alternativeName>
        <fullName evidence="11">Exo-1,3-beta-glucanase</fullName>
    </alternativeName>
</protein>
<evidence type="ECO:0000256" key="3">
    <source>
        <dbReference type="ARBA" id="ARBA00022512"/>
    </source>
</evidence>
<dbReference type="PANTHER" id="PTHR16631">
    <property type="entry name" value="GLUCAN 1,3-BETA-GLUCOSIDASE"/>
    <property type="match status" value="1"/>
</dbReference>
<dbReference type="InterPro" id="IPR017853">
    <property type="entry name" value="GH"/>
</dbReference>
<evidence type="ECO:0000256" key="8">
    <source>
        <dbReference type="ARBA" id="ARBA00023295"/>
    </source>
</evidence>
<gene>
    <name evidence="14" type="ORF">B0A50_03071</name>
</gene>
<keyword evidence="5 13" id="KW-0732">Signal</keyword>
<dbReference type="EC" id="3.2.1.58" evidence="10"/>
<keyword evidence="3" id="KW-0134">Cell wall</keyword>
<dbReference type="SUPFAM" id="SSF51445">
    <property type="entry name" value="(Trans)glycosidases"/>
    <property type="match status" value="1"/>
</dbReference>
<evidence type="ECO:0000256" key="12">
    <source>
        <dbReference type="RuleBase" id="RU004335"/>
    </source>
</evidence>
<evidence type="ECO:0000256" key="4">
    <source>
        <dbReference type="ARBA" id="ARBA00022525"/>
    </source>
</evidence>